<dbReference type="InterPro" id="IPR001455">
    <property type="entry name" value="TusA-like"/>
</dbReference>
<dbReference type="SUPFAM" id="SSF64307">
    <property type="entry name" value="SirA-like"/>
    <property type="match status" value="1"/>
</dbReference>
<dbReference type="CDD" id="cd03421">
    <property type="entry name" value="SirA_like_N"/>
    <property type="match status" value="1"/>
</dbReference>
<dbReference type="PROSITE" id="PS01148">
    <property type="entry name" value="UPF0033"/>
    <property type="match status" value="1"/>
</dbReference>
<gene>
    <name evidence="3" type="primary">yedF</name>
    <name evidence="3" type="ORF">Q4T40_18995</name>
</gene>
<accession>A0ABU3P2P6</accession>
<dbReference type="RefSeq" id="WP_413781782.1">
    <property type="nucleotide sequence ID" value="NZ_JAUOZS010000001.1"/>
</dbReference>
<evidence type="ECO:0000259" key="2">
    <source>
        <dbReference type="PROSITE" id="PS01148"/>
    </source>
</evidence>
<dbReference type="PANTHER" id="PTHR33279:SF6">
    <property type="entry name" value="SULFUR CARRIER PROTEIN YEDF-RELATED"/>
    <property type="match status" value="1"/>
</dbReference>
<evidence type="ECO:0000313" key="4">
    <source>
        <dbReference type="Proteomes" id="UP001254848"/>
    </source>
</evidence>
<dbReference type="Pfam" id="PF01206">
    <property type="entry name" value="TusA"/>
    <property type="match status" value="1"/>
</dbReference>
<dbReference type="Gene3D" id="3.30.110.40">
    <property type="entry name" value="TusA-like domain"/>
    <property type="match status" value="1"/>
</dbReference>
<dbReference type="InterPro" id="IPR027396">
    <property type="entry name" value="DsrEFH-like"/>
</dbReference>
<evidence type="ECO:0000256" key="1">
    <source>
        <dbReference type="ARBA" id="ARBA00008984"/>
    </source>
</evidence>
<protein>
    <submittedName>
        <fullName evidence="3">Sulfurtransferase-like selenium metabolism protein YedF</fullName>
    </submittedName>
</protein>
<organism evidence="3 4">
    <name type="scientific">Anaeroselena agilis</name>
    <dbReference type="NCBI Taxonomy" id="3063788"/>
    <lineage>
        <taxon>Bacteria</taxon>
        <taxon>Bacillati</taxon>
        <taxon>Bacillota</taxon>
        <taxon>Negativicutes</taxon>
        <taxon>Acetonemataceae</taxon>
        <taxon>Anaeroselena</taxon>
    </lineage>
</organism>
<sequence>MSTDIDARGLACPQPVIATKKALDAMAEGVVTTFVDNLAAKENVVKFAVASGCGVSVQEQDGHYRIRITKGAPAAAQGNSAGEAAVCPAGETVYLITKDTFGHGSDDLGAILMKSFFFTVRESEPLPKAILFVNGGVRLAVAGSPVLDHLGALAAAGVTVLSCGTCLDFFGLKDQLAVGGVTNMYSILDQLAAGKAVTL</sequence>
<dbReference type="EMBL" id="JAUOZS010000001">
    <property type="protein sequence ID" value="MDT8903322.1"/>
    <property type="molecule type" value="Genomic_DNA"/>
</dbReference>
<dbReference type="PANTHER" id="PTHR33279">
    <property type="entry name" value="SULFUR CARRIER PROTEIN YEDF-RELATED"/>
    <property type="match status" value="1"/>
</dbReference>
<comment type="caution">
    <text evidence="3">The sequence shown here is derived from an EMBL/GenBank/DDBJ whole genome shotgun (WGS) entry which is preliminary data.</text>
</comment>
<dbReference type="NCBIfam" id="TIGR03527">
    <property type="entry name" value="selenium_YedF"/>
    <property type="match status" value="1"/>
</dbReference>
<dbReference type="SUPFAM" id="SSF75169">
    <property type="entry name" value="DsrEFH-like"/>
    <property type="match status" value="1"/>
</dbReference>
<dbReference type="Proteomes" id="UP001254848">
    <property type="component" value="Unassembled WGS sequence"/>
</dbReference>
<dbReference type="InterPro" id="IPR019870">
    <property type="entry name" value="Se_metab_YedF"/>
</dbReference>
<dbReference type="InterPro" id="IPR036868">
    <property type="entry name" value="TusA-like_sf"/>
</dbReference>
<comment type="similarity">
    <text evidence="1">Belongs to the sulfur carrier protein TusA family.</text>
</comment>
<evidence type="ECO:0000313" key="3">
    <source>
        <dbReference type="EMBL" id="MDT8903322.1"/>
    </source>
</evidence>
<name>A0ABU3P2P6_9FIRM</name>
<keyword evidence="4" id="KW-1185">Reference proteome</keyword>
<feature type="domain" description="UPF0033" evidence="2">
    <location>
        <begin position="5"/>
        <end position="29"/>
    </location>
</feature>
<proteinExistence type="inferred from homology"/>
<reference evidence="3 4" key="1">
    <citation type="submission" date="2023-07" db="EMBL/GenBank/DDBJ databases">
        <title>The novel representative of Negativicutes class, Anaeroselena agilis gen. nov. sp. nov.</title>
        <authorList>
            <person name="Prokofeva M.I."/>
            <person name="Elcheninov A.G."/>
            <person name="Klyukina A."/>
            <person name="Kublanov I.V."/>
            <person name="Frolov E.N."/>
            <person name="Podosokorskaya O.A."/>
        </authorList>
    </citation>
    <scope>NUCLEOTIDE SEQUENCE [LARGE SCALE GENOMIC DNA]</scope>
    <source>
        <strain evidence="3 4">4137-cl</strain>
    </source>
</reference>